<gene>
    <name evidence="1" type="ORF">EDX97_03695</name>
</gene>
<keyword evidence="2" id="KW-1185">Reference proteome</keyword>
<sequence>MPTITKKQLEDYNKLCEDRTYGRILTPDGLRMICEANKCEPEVIGKQMLEIYAKFKSEGVF</sequence>
<dbReference type="OrthoDB" id="9790865at2"/>
<dbReference type="RefSeq" id="WP_128519830.1">
    <property type="nucleotide sequence ID" value="NZ_RJQC01000001.1"/>
</dbReference>
<dbReference type="Proteomes" id="UP000276568">
    <property type="component" value="Unassembled WGS sequence"/>
</dbReference>
<dbReference type="AlphaFoldDB" id="A0A3N0I3T0"/>
<organism evidence="1 2">
    <name type="scientific">Absicoccus porci</name>
    <dbReference type="NCBI Taxonomy" id="2486576"/>
    <lineage>
        <taxon>Bacteria</taxon>
        <taxon>Bacillati</taxon>
        <taxon>Bacillota</taxon>
        <taxon>Erysipelotrichia</taxon>
        <taxon>Erysipelotrichales</taxon>
        <taxon>Erysipelotrichaceae</taxon>
        <taxon>Absicoccus</taxon>
    </lineage>
</organism>
<evidence type="ECO:0000313" key="2">
    <source>
        <dbReference type="Proteomes" id="UP000276568"/>
    </source>
</evidence>
<accession>A0A3N0I3T0</accession>
<dbReference type="EMBL" id="RJQC01000001">
    <property type="protein sequence ID" value="RNM31669.1"/>
    <property type="molecule type" value="Genomic_DNA"/>
</dbReference>
<protein>
    <submittedName>
        <fullName evidence="1">Cytochrome C</fullName>
    </submittedName>
</protein>
<comment type="caution">
    <text evidence="1">The sequence shown here is derived from an EMBL/GenBank/DDBJ whole genome shotgun (WGS) entry which is preliminary data.</text>
</comment>
<proteinExistence type="predicted"/>
<name>A0A3N0I3T0_9FIRM</name>
<reference evidence="1 2" key="1">
    <citation type="submission" date="2018-11" db="EMBL/GenBank/DDBJ databases">
        <title>Clostridium sp. nov., a member of the family Erysipelotrichaceae isolated from pig faeces.</title>
        <authorList>
            <person name="Chang Y.-H."/>
        </authorList>
    </citation>
    <scope>NUCLEOTIDE SEQUENCE [LARGE SCALE GENOMIC DNA]</scope>
    <source>
        <strain evidence="1 2">YH-panp20</strain>
    </source>
</reference>
<evidence type="ECO:0000313" key="1">
    <source>
        <dbReference type="EMBL" id="RNM31669.1"/>
    </source>
</evidence>